<dbReference type="Gene3D" id="3.10.180.10">
    <property type="entry name" value="2,3-Dihydroxybiphenyl 1,2-Dioxygenase, domain 1"/>
    <property type="match status" value="2"/>
</dbReference>
<dbReference type="InterPro" id="IPR037523">
    <property type="entry name" value="VOC_core"/>
</dbReference>
<dbReference type="GO" id="GO:0051213">
    <property type="term" value="F:dioxygenase activity"/>
    <property type="evidence" value="ECO:0007669"/>
    <property type="project" value="UniProtKB-KW"/>
</dbReference>
<dbReference type="Pfam" id="PF00903">
    <property type="entry name" value="Glyoxalase"/>
    <property type="match status" value="2"/>
</dbReference>
<gene>
    <name evidence="2" type="ORF">LI90_1443</name>
</gene>
<feature type="domain" description="VOC" evidence="1">
    <location>
        <begin position="130"/>
        <end position="243"/>
    </location>
</feature>
<evidence type="ECO:0000313" key="3">
    <source>
        <dbReference type="Proteomes" id="UP000070188"/>
    </source>
</evidence>
<dbReference type="AlphaFoldDB" id="A0A132MPL2"/>
<name>A0A132MPL2_9ACTN</name>
<dbReference type="Proteomes" id="UP000070188">
    <property type="component" value="Unassembled WGS sequence"/>
</dbReference>
<evidence type="ECO:0000259" key="1">
    <source>
        <dbReference type="PROSITE" id="PS51819"/>
    </source>
</evidence>
<feature type="domain" description="VOC" evidence="1">
    <location>
        <begin position="1"/>
        <end position="116"/>
    </location>
</feature>
<dbReference type="InterPro" id="IPR052164">
    <property type="entry name" value="Anthracycline_SecMetBiosynth"/>
</dbReference>
<dbReference type="PATRIC" id="fig|1469144.10.peg.1585"/>
<dbReference type="CDD" id="cd07247">
    <property type="entry name" value="SgaA_N_like"/>
    <property type="match status" value="2"/>
</dbReference>
<reference evidence="3" key="1">
    <citation type="submission" date="2015-04" db="EMBL/GenBank/DDBJ databases">
        <title>Physiological reanalysis, assessment of diazotrophy, and genome sequences of multiple isolates of Streptomyces thermoautotrophicus.</title>
        <authorList>
            <person name="MacKellar D.C."/>
            <person name="Lieber L."/>
            <person name="Norman J."/>
            <person name="Bolger A."/>
            <person name="Tobin C."/>
            <person name="Murray J.W."/>
            <person name="Chang R."/>
            <person name="Ford T."/>
            <person name="Nguyen P.Q."/>
            <person name="Woodward J."/>
            <person name="Permingeat H."/>
            <person name="Joshi N.S."/>
            <person name="Silver P.A."/>
            <person name="Usadel B."/>
            <person name="Rutherford A.W."/>
            <person name="Friesen M."/>
            <person name="Prell J."/>
        </authorList>
    </citation>
    <scope>NUCLEOTIDE SEQUENCE [LARGE SCALE GENOMIC DNA]</scope>
    <source>
        <strain evidence="3">H1</strain>
    </source>
</reference>
<dbReference type="SUPFAM" id="SSF54593">
    <property type="entry name" value="Glyoxalase/Bleomycin resistance protein/Dihydroxybiphenyl dioxygenase"/>
    <property type="match status" value="2"/>
</dbReference>
<organism evidence="2 3">
    <name type="scientific">Carbonactinospora thermoautotrophica</name>
    <dbReference type="NCBI Taxonomy" id="1469144"/>
    <lineage>
        <taxon>Bacteria</taxon>
        <taxon>Bacillati</taxon>
        <taxon>Actinomycetota</taxon>
        <taxon>Actinomycetes</taxon>
        <taxon>Kitasatosporales</taxon>
        <taxon>Carbonactinosporaceae</taxon>
        <taxon>Carbonactinospora</taxon>
    </lineage>
</organism>
<dbReference type="PANTHER" id="PTHR33993">
    <property type="entry name" value="GLYOXALASE-RELATED"/>
    <property type="match status" value="1"/>
</dbReference>
<keyword evidence="3" id="KW-1185">Reference proteome</keyword>
<dbReference type="PROSITE" id="PS51819">
    <property type="entry name" value="VOC"/>
    <property type="match status" value="2"/>
</dbReference>
<dbReference type="PANTHER" id="PTHR33993:SF14">
    <property type="entry name" value="GB|AAF24581.1"/>
    <property type="match status" value="1"/>
</dbReference>
<comment type="caution">
    <text evidence="2">The sequence shown here is derived from an EMBL/GenBank/DDBJ whole genome shotgun (WGS) entry which is preliminary data.</text>
</comment>
<proteinExistence type="predicted"/>
<keyword evidence="2" id="KW-0223">Dioxygenase</keyword>
<protein>
    <submittedName>
        <fullName evidence="2">Glyoxalase/bleomycin resistance protein/dioxygenase</fullName>
    </submittedName>
</protein>
<dbReference type="InterPro" id="IPR004360">
    <property type="entry name" value="Glyas_Fos-R_dOase_dom"/>
</dbReference>
<dbReference type="STRING" id="1469144.LI90_1443"/>
<dbReference type="InterPro" id="IPR029068">
    <property type="entry name" value="Glyas_Bleomycin-R_OHBP_Dase"/>
</dbReference>
<keyword evidence="2" id="KW-0560">Oxidoreductase</keyword>
<sequence length="245" mass="26685">MPAWVDLSAQDREAAQRFYGELFGWDFEVGPPEVGYYTQCTVRGLPVAGIYQTPSGEDGPPVAWITYLATDDVDATVARAREAGGQVLMGPMDVLEEGRIALLADPTGAVVGLWQARRHIGARVVNEPVSPCWSELATRDAARAREFYRALFDYELHDMSGFDYTTLRVAGRDVAGVWGATDVLPPDVPAHWAVYFAVPDADEVAATVTKLGGRVLREPVDSPYGRFATVQDPQGAVFGVLRLPE</sequence>
<evidence type="ECO:0000313" key="2">
    <source>
        <dbReference type="EMBL" id="KWW99804.1"/>
    </source>
</evidence>
<dbReference type="EMBL" id="LAXD01000001">
    <property type="protein sequence ID" value="KWW99804.1"/>
    <property type="molecule type" value="Genomic_DNA"/>
</dbReference>
<accession>A0A132MPL2</accession>